<evidence type="ECO:0000256" key="6">
    <source>
        <dbReference type="ARBA" id="ARBA00023145"/>
    </source>
</evidence>
<dbReference type="SMART" id="SM00020">
    <property type="entry name" value="Tryp_SPc"/>
    <property type="match status" value="1"/>
</dbReference>
<dbReference type="EMBL" id="CAKXAJ010026406">
    <property type="protein sequence ID" value="CAH2267889.1"/>
    <property type="molecule type" value="Genomic_DNA"/>
</dbReference>
<dbReference type="FunFam" id="2.40.10.10:FF:000077">
    <property type="entry name" value="Predicted protein"/>
    <property type="match status" value="1"/>
</dbReference>
<keyword evidence="2 8" id="KW-0645">Protease</keyword>
<evidence type="ECO:0000256" key="8">
    <source>
        <dbReference type="RuleBase" id="RU363034"/>
    </source>
</evidence>
<dbReference type="AlphaFoldDB" id="A0A8S4SFY7"/>
<dbReference type="GO" id="GO:0004252">
    <property type="term" value="F:serine-type endopeptidase activity"/>
    <property type="evidence" value="ECO:0007669"/>
    <property type="project" value="InterPro"/>
</dbReference>
<feature type="domain" description="Peptidase S1" evidence="10">
    <location>
        <begin position="25"/>
        <end position="256"/>
    </location>
</feature>
<name>A0A8S4SFY7_9NEOP</name>
<evidence type="ECO:0000256" key="7">
    <source>
        <dbReference type="ARBA" id="ARBA00023157"/>
    </source>
</evidence>
<keyword evidence="5 8" id="KW-0720">Serine protease</keyword>
<dbReference type="PROSITE" id="PS00135">
    <property type="entry name" value="TRYPSIN_SER"/>
    <property type="match status" value="1"/>
</dbReference>
<evidence type="ECO:0000256" key="5">
    <source>
        <dbReference type="ARBA" id="ARBA00022825"/>
    </source>
</evidence>
<evidence type="ECO:0000256" key="9">
    <source>
        <dbReference type="SAM" id="SignalP"/>
    </source>
</evidence>
<feature type="signal peptide" evidence="9">
    <location>
        <begin position="1"/>
        <end position="17"/>
    </location>
</feature>
<gene>
    <name evidence="11" type="primary">jg21942</name>
    <name evidence="11" type="ORF">PAEG_LOCUS26370</name>
</gene>
<dbReference type="InterPro" id="IPR009003">
    <property type="entry name" value="Peptidase_S1_PA"/>
</dbReference>
<protein>
    <submittedName>
        <fullName evidence="11">Jg21942 protein</fullName>
    </submittedName>
</protein>
<dbReference type="PROSITE" id="PS00134">
    <property type="entry name" value="TRYPSIN_HIS"/>
    <property type="match status" value="1"/>
</dbReference>
<comment type="caution">
    <text evidence="11">The sequence shown here is derived from an EMBL/GenBank/DDBJ whole genome shotgun (WGS) entry which is preliminary data.</text>
</comment>
<dbReference type="Proteomes" id="UP000838756">
    <property type="component" value="Unassembled WGS sequence"/>
</dbReference>
<organism evidence="11 12">
    <name type="scientific">Pararge aegeria aegeria</name>
    <dbReference type="NCBI Taxonomy" id="348720"/>
    <lineage>
        <taxon>Eukaryota</taxon>
        <taxon>Metazoa</taxon>
        <taxon>Ecdysozoa</taxon>
        <taxon>Arthropoda</taxon>
        <taxon>Hexapoda</taxon>
        <taxon>Insecta</taxon>
        <taxon>Pterygota</taxon>
        <taxon>Neoptera</taxon>
        <taxon>Endopterygota</taxon>
        <taxon>Lepidoptera</taxon>
        <taxon>Glossata</taxon>
        <taxon>Ditrysia</taxon>
        <taxon>Papilionoidea</taxon>
        <taxon>Nymphalidae</taxon>
        <taxon>Satyrinae</taxon>
        <taxon>Satyrini</taxon>
        <taxon>Parargina</taxon>
        <taxon>Pararge</taxon>
    </lineage>
</organism>
<dbReference type="PROSITE" id="PS50240">
    <property type="entry name" value="TRYPSIN_DOM"/>
    <property type="match status" value="1"/>
</dbReference>
<keyword evidence="6" id="KW-0865">Zymogen</keyword>
<dbReference type="InterPro" id="IPR043504">
    <property type="entry name" value="Peptidase_S1_PA_chymotrypsin"/>
</dbReference>
<evidence type="ECO:0000256" key="2">
    <source>
        <dbReference type="ARBA" id="ARBA00022670"/>
    </source>
</evidence>
<dbReference type="InterPro" id="IPR050430">
    <property type="entry name" value="Peptidase_S1"/>
</dbReference>
<dbReference type="Pfam" id="PF00089">
    <property type="entry name" value="Trypsin"/>
    <property type="match status" value="1"/>
</dbReference>
<evidence type="ECO:0000313" key="11">
    <source>
        <dbReference type="EMBL" id="CAH2267889.1"/>
    </source>
</evidence>
<comment type="similarity">
    <text evidence="1">Belongs to the peptidase S1 family.</text>
</comment>
<evidence type="ECO:0000256" key="4">
    <source>
        <dbReference type="ARBA" id="ARBA00022801"/>
    </source>
</evidence>
<dbReference type="InterPro" id="IPR033116">
    <property type="entry name" value="TRYPSIN_SER"/>
</dbReference>
<keyword evidence="7" id="KW-1015">Disulfide bond</keyword>
<sequence length="256" mass="27319">MWATLLLLALTSAVVTAIPAPEGRIVGGTVTTIGQWPMGVSMLLSRSGLSFQQACGGSVLNNQNVLSAAHCFAGNSPSNWRMRVGSTNANSGGVVHNTARILNHPNYNARTTDFDIAILRTSTRITFNTNVRAGAIAGTNYNLPDGSVVWAIGWGTTSSGGRPSEQLRQVQIWTVNQATCRQRYAARGRTITDNMLCSGWLDVGGRDQCQGDSGGPLLHNNVIVGVCSWGNGCAQPRYPGVNARVSRFTNWIRANS</sequence>
<evidence type="ECO:0000256" key="3">
    <source>
        <dbReference type="ARBA" id="ARBA00022729"/>
    </source>
</evidence>
<keyword evidence="3 9" id="KW-0732">Signal</keyword>
<dbReference type="OrthoDB" id="9425590at2759"/>
<dbReference type="PRINTS" id="PR00722">
    <property type="entry name" value="CHYMOTRYPSIN"/>
</dbReference>
<dbReference type="PANTHER" id="PTHR24276:SF98">
    <property type="entry name" value="FI18310P1-RELATED"/>
    <property type="match status" value="1"/>
</dbReference>
<dbReference type="CDD" id="cd00190">
    <property type="entry name" value="Tryp_SPc"/>
    <property type="match status" value="1"/>
</dbReference>
<keyword evidence="12" id="KW-1185">Reference proteome</keyword>
<accession>A0A8S4SFY7</accession>
<dbReference type="PANTHER" id="PTHR24276">
    <property type="entry name" value="POLYSERASE-RELATED"/>
    <property type="match status" value="1"/>
</dbReference>
<reference evidence="11" key="1">
    <citation type="submission" date="2022-03" db="EMBL/GenBank/DDBJ databases">
        <authorList>
            <person name="Lindestad O."/>
        </authorList>
    </citation>
    <scope>NUCLEOTIDE SEQUENCE</scope>
</reference>
<dbReference type="SUPFAM" id="SSF50494">
    <property type="entry name" value="Trypsin-like serine proteases"/>
    <property type="match status" value="1"/>
</dbReference>
<dbReference type="InterPro" id="IPR018114">
    <property type="entry name" value="TRYPSIN_HIS"/>
</dbReference>
<evidence type="ECO:0000259" key="10">
    <source>
        <dbReference type="PROSITE" id="PS50240"/>
    </source>
</evidence>
<dbReference type="GO" id="GO:0006508">
    <property type="term" value="P:proteolysis"/>
    <property type="evidence" value="ECO:0007669"/>
    <property type="project" value="UniProtKB-KW"/>
</dbReference>
<evidence type="ECO:0000256" key="1">
    <source>
        <dbReference type="ARBA" id="ARBA00007664"/>
    </source>
</evidence>
<dbReference type="InterPro" id="IPR001254">
    <property type="entry name" value="Trypsin_dom"/>
</dbReference>
<evidence type="ECO:0000313" key="12">
    <source>
        <dbReference type="Proteomes" id="UP000838756"/>
    </source>
</evidence>
<proteinExistence type="inferred from homology"/>
<feature type="chain" id="PRO_5035879863" evidence="9">
    <location>
        <begin position="18"/>
        <end position="256"/>
    </location>
</feature>
<keyword evidence="4 8" id="KW-0378">Hydrolase</keyword>
<dbReference type="InterPro" id="IPR001314">
    <property type="entry name" value="Peptidase_S1A"/>
</dbReference>
<dbReference type="Gene3D" id="2.40.10.10">
    <property type="entry name" value="Trypsin-like serine proteases"/>
    <property type="match status" value="1"/>
</dbReference>